<dbReference type="AlphaFoldDB" id="A0A6J8BLF8"/>
<dbReference type="EMBL" id="CACVKT020003342">
    <property type="protein sequence ID" value="CAC5383117.1"/>
    <property type="molecule type" value="Genomic_DNA"/>
</dbReference>
<feature type="transmembrane region" description="Helical" evidence="1">
    <location>
        <begin position="14"/>
        <end position="35"/>
    </location>
</feature>
<keyword evidence="3" id="KW-1185">Reference proteome</keyword>
<evidence type="ECO:0000313" key="2">
    <source>
        <dbReference type="EMBL" id="CAC5383117.1"/>
    </source>
</evidence>
<keyword evidence="1" id="KW-0472">Membrane</keyword>
<organism evidence="2 3">
    <name type="scientific">Mytilus coruscus</name>
    <name type="common">Sea mussel</name>
    <dbReference type="NCBI Taxonomy" id="42192"/>
    <lineage>
        <taxon>Eukaryota</taxon>
        <taxon>Metazoa</taxon>
        <taxon>Spiralia</taxon>
        <taxon>Lophotrochozoa</taxon>
        <taxon>Mollusca</taxon>
        <taxon>Bivalvia</taxon>
        <taxon>Autobranchia</taxon>
        <taxon>Pteriomorphia</taxon>
        <taxon>Mytilida</taxon>
        <taxon>Mytiloidea</taxon>
        <taxon>Mytilidae</taxon>
        <taxon>Mytilinae</taxon>
        <taxon>Mytilus</taxon>
    </lineage>
</organism>
<proteinExistence type="predicted"/>
<evidence type="ECO:0000313" key="3">
    <source>
        <dbReference type="Proteomes" id="UP000507470"/>
    </source>
</evidence>
<accession>A0A6J8BLF8</accession>
<gene>
    <name evidence="2" type="ORF">MCOR_18890</name>
</gene>
<protein>
    <submittedName>
        <fullName evidence="2">Uncharacterized protein</fullName>
    </submittedName>
</protein>
<sequence>MPKDANDTKNTETIFVLSSAILIGLAVLIVILVMVKVRSSTKPTNIPSKQEIYEEVEQTYFESKGYSDIDSERSITKHHNSMSLKTLNDSLSEISELNQSSAIQQQPTYDNTLPKVTVHQIMDDNDVKNTYSDPRLNSIERHHDKEDCSFPQTRHKEDKCYNQYDEVYRDKNRCFDESKEIESSDNMHSRIGNELYNSAKDKIDAKFKNCKNCSNDSSVSTRPTNHEGHCRLHECIDSSTNVIDRNSKLKNANLEPTNIGPLNLQNIRLIDKKSNEKQVYSRISNIDLTVKLTKQRCRVKP</sequence>
<keyword evidence="1" id="KW-0812">Transmembrane</keyword>
<keyword evidence="1" id="KW-1133">Transmembrane helix</keyword>
<evidence type="ECO:0000256" key="1">
    <source>
        <dbReference type="SAM" id="Phobius"/>
    </source>
</evidence>
<dbReference type="Proteomes" id="UP000507470">
    <property type="component" value="Unassembled WGS sequence"/>
</dbReference>
<reference evidence="2 3" key="1">
    <citation type="submission" date="2020-06" db="EMBL/GenBank/DDBJ databases">
        <authorList>
            <person name="Li R."/>
            <person name="Bekaert M."/>
        </authorList>
    </citation>
    <scope>NUCLEOTIDE SEQUENCE [LARGE SCALE GENOMIC DNA]</scope>
    <source>
        <strain evidence="3">wild</strain>
    </source>
</reference>
<name>A0A6J8BLF8_MYTCO</name>